<dbReference type="OMA" id="WAEPCKT"/>
<dbReference type="RefSeq" id="XP_014252922.1">
    <property type="nucleotide sequence ID" value="XM_014397436.2"/>
</dbReference>
<sequence length="339" mass="38373">MTGVLNLASADEFNTVLRSAGLMVCHFYADWVDQCRHMEKILIEMANLPEYKGVKFAKLQAEDVPVISHKYGIAAVPTILILRRNQVVDRVEGANPGTLISKLKQQINNIKLDKFPEGVQSLPAGGEPLELNERLKKLINKSAVMLFMKGSVDEPKCGFSRQIIDILRSVKADFKTFDILTDNEVREGLKKYSEWPTYPQLYVNGKLIGGLDVVKELHASGELNDILPRIHNLEDRLKFLIKKAPVMLFMKGNKEQPQCGFSRQMVHILNDCKVSYETFDILKDEDIRQGLKKFSNWPTYPQLYVRGELIGGLDVVKELQQSNQLLPALALSPKHNKCP</sequence>
<evidence type="ECO:0000259" key="4">
    <source>
        <dbReference type="Pfam" id="PF00085"/>
    </source>
</evidence>
<feature type="domain" description="Thioredoxin" evidence="4">
    <location>
        <begin position="9"/>
        <end position="104"/>
    </location>
</feature>
<keyword evidence="3" id="KW-0411">Iron-sulfur</keyword>
<evidence type="ECO:0008006" key="8">
    <source>
        <dbReference type="Google" id="ProtNLM"/>
    </source>
</evidence>
<dbReference type="FunFam" id="3.40.30.10:FF:000012">
    <property type="entry name" value="Monothiol glutaredoxin"/>
    <property type="match status" value="2"/>
</dbReference>
<dbReference type="GO" id="GO:0006879">
    <property type="term" value="P:intracellular iron ion homeostasis"/>
    <property type="evidence" value="ECO:0007669"/>
    <property type="project" value="TreeGrafter"/>
</dbReference>
<evidence type="ECO:0000256" key="1">
    <source>
        <dbReference type="ARBA" id="ARBA00022723"/>
    </source>
</evidence>
<reference evidence="6" key="1">
    <citation type="submission" date="2022-01" db="UniProtKB">
        <authorList>
            <consortium name="EnsemblMetazoa"/>
        </authorList>
    </citation>
    <scope>IDENTIFICATION</scope>
</reference>
<dbReference type="RefSeq" id="XP_014252914.1">
    <property type="nucleotide sequence ID" value="XM_014397428.2"/>
</dbReference>
<evidence type="ECO:0000259" key="5">
    <source>
        <dbReference type="Pfam" id="PF00462"/>
    </source>
</evidence>
<dbReference type="OrthoDB" id="415696at2759"/>
<dbReference type="InterPro" id="IPR033658">
    <property type="entry name" value="GRX_PICOT-like"/>
</dbReference>
<keyword evidence="7" id="KW-1185">Reference proteome</keyword>
<dbReference type="Proteomes" id="UP000494040">
    <property type="component" value="Unassembled WGS sequence"/>
</dbReference>
<dbReference type="CDD" id="cd03028">
    <property type="entry name" value="GRX_PICOT_like"/>
    <property type="match status" value="2"/>
</dbReference>
<feature type="domain" description="Glutaredoxin" evidence="5">
    <location>
        <begin position="246"/>
        <end position="310"/>
    </location>
</feature>
<dbReference type="InterPro" id="IPR004480">
    <property type="entry name" value="Monothiol_GRX-rel"/>
</dbReference>
<dbReference type="EnsemblMetazoa" id="XM_014397436.2">
    <property type="protein sequence ID" value="XP_014252922.1"/>
    <property type="gene ID" value="LOC106668558"/>
</dbReference>
<dbReference type="GeneID" id="106668558"/>
<dbReference type="InterPro" id="IPR013766">
    <property type="entry name" value="Thioredoxin_domain"/>
</dbReference>
<evidence type="ECO:0000313" key="6">
    <source>
        <dbReference type="EnsemblMetazoa" id="XP_014252914.1"/>
    </source>
</evidence>
<dbReference type="AlphaFoldDB" id="A0A8I6RZD0"/>
<organism evidence="6 7">
    <name type="scientific">Cimex lectularius</name>
    <name type="common">Bed bug</name>
    <name type="synonym">Acanthia lectularia</name>
    <dbReference type="NCBI Taxonomy" id="79782"/>
    <lineage>
        <taxon>Eukaryota</taxon>
        <taxon>Metazoa</taxon>
        <taxon>Ecdysozoa</taxon>
        <taxon>Arthropoda</taxon>
        <taxon>Hexapoda</taxon>
        <taxon>Insecta</taxon>
        <taxon>Pterygota</taxon>
        <taxon>Neoptera</taxon>
        <taxon>Paraneoptera</taxon>
        <taxon>Hemiptera</taxon>
        <taxon>Heteroptera</taxon>
        <taxon>Panheteroptera</taxon>
        <taxon>Cimicomorpha</taxon>
        <taxon>Cimicidae</taxon>
        <taxon>Cimex</taxon>
    </lineage>
</organism>
<feature type="domain" description="Glutaredoxin" evidence="5">
    <location>
        <begin position="144"/>
        <end position="208"/>
    </location>
</feature>
<dbReference type="KEGG" id="clec:106668558"/>
<dbReference type="Pfam" id="PF00462">
    <property type="entry name" value="Glutaredoxin"/>
    <property type="match status" value="2"/>
</dbReference>
<dbReference type="NCBIfam" id="TIGR00365">
    <property type="entry name" value="Grx4 family monothiol glutaredoxin"/>
    <property type="match status" value="2"/>
</dbReference>
<dbReference type="InterPro" id="IPR002109">
    <property type="entry name" value="Glutaredoxin"/>
</dbReference>
<protein>
    <recommendedName>
        <fullName evidence="8">Glutaredoxin-3</fullName>
    </recommendedName>
</protein>
<dbReference type="Gene3D" id="3.40.30.10">
    <property type="entry name" value="Glutaredoxin"/>
    <property type="match status" value="3"/>
</dbReference>
<dbReference type="PANTHER" id="PTHR10293:SF73">
    <property type="entry name" value="GLUTAREDOXIN-3"/>
    <property type="match status" value="1"/>
</dbReference>
<evidence type="ECO:0000256" key="3">
    <source>
        <dbReference type="ARBA" id="ARBA00023014"/>
    </source>
</evidence>
<dbReference type="GO" id="GO:0005829">
    <property type="term" value="C:cytosol"/>
    <property type="evidence" value="ECO:0007669"/>
    <property type="project" value="TreeGrafter"/>
</dbReference>
<keyword evidence="1" id="KW-0479">Metal-binding</keyword>
<dbReference type="Pfam" id="PF00085">
    <property type="entry name" value="Thioredoxin"/>
    <property type="match status" value="1"/>
</dbReference>
<evidence type="ECO:0000256" key="2">
    <source>
        <dbReference type="ARBA" id="ARBA00023004"/>
    </source>
</evidence>
<dbReference type="CTD" id="34745"/>
<dbReference type="PROSITE" id="PS51354">
    <property type="entry name" value="GLUTAREDOXIN_2"/>
    <property type="match status" value="2"/>
</dbReference>
<dbReference type="PANTHER" id="PTHR10293">
    <property type="entry name" value="GLUTAREDOXIN FAMILY MEMBER"/>
    <property type="match status" value="1"/>
</dbReference>
<dbReference type="InterPro" id="IPR036249">
    <property type="entry name" value="Thioredoxin-like_sf"/>
</dbReference>
<evidence type="ECO:0000313" key="7">
    <source>
        <dbReference type="Proteomes" id="UP000494040"/>
    </source>
</evidence>
<accession>A0A8I6RZD0</accession>
<dbReference type="EnsemblMetazoa" id="XM_014397428.2">
    <property type="protein sequence ID" value="XP_014252914.1"/>
    <property type="gene ID" value="LOC106668558"/>
</dbReference>
<dbReference type="SUPFAM" id="SSF52833">
    <property type="entry name" value="Thioredoxin-like"/>
    <property type="match status" value="3"/>
</dbReference>
<keyword evidence="2" id="KW-0408">Iron</keyword>
<dbReference type="GO" id="GO:0051536">
    <property type="term" value="F:iron-sulfur cluster binding"/>
    <property type="evidence" value="ECO:0007669"/>
    <property type="project" value="UniProtKB-KW"/>
</dbReference>
<dbReference type="GO" id="GO:0005634">
    <property type="term" value="C:nucleus"/>
    <property type="evidence" value="ECO:0007669"/>
    <property type="project" value="TreeGrafter"/>
</dbReference>
<proteinExistence type="predicted"/>
<name>A0A8I6RZD0_CIMLE</name>
<dbReference type="GO" id="GO:0046872">
    <property type="term" value="F:metal ion binding"/>
    <property type="evidence" value="ECO:0007669"/>
    <property type="project" value="UniProtKB-KW"/>
</dbReference>